<dbReference type="InterPro" id="IPR001660">
    <property type="entry name" value="SAM"/>
</dbReference>
<dbReference type="PROSITE" id="PS50001">
    <property type="entry name" value="SH2"/>
    <property type="match status" value="1"/>
</dbReference>
<dbReference type="PROSITE" id="PS50105">
    <property type="entry name" value="SAM_DOMAIN"/>
    <property type="match status" value="1"/>
</dbReference>
<feature type="domain" description="Ras-GEF" evidence="5">
    <location>
        <begin position="572"/>
        <end position="811"/>
    </location>
</feature>
<keyword evidence="1" id="KW-0344">Guanine-nucleotide releasing factor</keyword>
<evidence type="ECO:0000256" key="1">
    <source>
        <dbReference type="PROSITE-ProRule" id="PRU00168"/>
    </source>
</evidence>
<feature type="region of interest" description="Disordered" evidence="3">
    <location>
        <begin position="400"/>
        <end position="427"/>
    </location>
</feature>
<dbReference type="InterPro" id="IPR036964">
    <property type="entry name" value="RASGEF_cat_dom_sf"/>
</dbReference>
<organism evidence="7 8">
    <name type="scientific">Octopus sinensis</name>
    <name type="common">East Asian common octopus</name>
    <dbReference type="NCBI Taxonomy" id="2607531"/>
    <lineage>
        <taxon>Eukaryota</taxon>
        <taxon>Metazoa</taxon>
        <taxon>Spiralia</taxon>
        <taxon>Lophotrochozoa</taxon>
        <taxon>Mollusca</taxon>
        <taxon>Cephalopoda</taxon>
        <taxon>Coleoidea</taxon>
        <taxon>Octopodiformes</taxon>
        <taxon>Octopoda</taxon>
        <taxon>Incirrata</taxon>
        <taxon>Octopodidae</taxon>
        <taxon>Octopus</taxon>
    </lineage>
</organism>
<dbReference type="InterPro" id="IPR000980">
    <property type="entry name" value="SH2"/>
</dbReference>
<keyword evidence="2" id="KW-0727">SH2 domain</keyword>
<dbReference type="InterPro" id="IPR023578">
    <property type="entry name" value="Ras_GEF_dom_sf"/>
</dbReference>
<feature type="compositionally biased region" description="Polar residues" evidence="3">
    <location>
        <begin position="475"/>
        <end position="487"/>
    </location>
</feature>
<dbReference type="InterPro" id="IPR001895">
    <property type="entry name" value="RASGEF_cat_dom"/>
</dbReference>
<dbReference type="SUPFAM" id="SSF55550">
    <property type="entry name" value="SH2 domain"/>
    <property type="match status" value="1"/>
</dbReference>
<keyword evidence="7" id="KW-1185">Reference proteome</keyword>
<feature type="region of interest" description="Disordered" evidence="3">
    <location>
        <begin position="114"/>
        <end position="133"/>
    </location>
</feature>
<dbReference type="PROSITE" id="PS50009">
    <property type="entry name" value="RASGEF_CAT"/>
    <property type="match status" value="1"/>
</dbReference>
<proteinExistence type="predicted"/>
<dbReference type="SUPFAM" id="SSF47769">
    <property type="entry name" value="SAM/Pointed domain"/>
    <property type="match status" value="1"/>
</dbReference>
<dbReference type="Pfam" id="PF00536">
    <property type="entry name" value="SAM_1"/>
    <property type="match status" value="1"/>
</dbReference>
<sequence>MMKSFRRMSSYSDYDNILFTDKSPDLYRLVLQRRHKNKVMVGKHLDIHSWLEILSLQEYLPVFKEYACVEDLLSLNEADLRDLGVKDCIHRTKIVSSLCYLRDNYKNLPDKRNSWSQLSNAPPPPPSYFSPTIYDNNQNATNEKLQLDLHLELQGDPGNLRSYSWYHGQISRLAAEQLVVVNGDYLVRDSVSQPGDFVLSCGWHGVPMHFIVNSKVLIDGYAEPKIIYLLEDDEFNSIPSLIDYYVKNSKPVTKASNVILKKAIARKLPLSSYDMKYGSPMNKNSGFYSSTPNISPKPSPFVTPNTTPPGSPTGMKDHLHKRTGSQPVLCLEQSNCEAPFSPTHLGRSDSVPSIGYSSSLSPIATPTMPSPPIHHTRCGSEPILSPQPVNPTFLTLPDNSLNPASSESSLFKSPPPKPSRVASIKTKQRPTIEIRNAALYDDEMDYSELDQVVATPSWVKADKKLEFTYHQNLKNVSSGQGTSTNKNGKSHLKNKFPSKSKFPSGKDSINEEYTEQIFDVNYMKAREITIPEEKGFHKSYNLQNYCGALIPDENKPLDVHVFFKVYDILMDNPRRIAQHLTKIDVEFIRVLGEDDLGVGVLSGLELITLPQGSVLRQDILERCYTLQLFVATTILIWNKIVMRAQVLSKWIQVATELKNTLGNLFGFVNVMEGIGFKQVKRLRDTWLILRQDHTGSAMIYDKKLRGVHQTLTEGSFLLPLQNVSIPNILPVVSLMERTLETMMDMMPWETNNSTFDLESFFVHLDTARLISSQIALYKMSSQSLTGELREAPELQEVLRTEFQVRLLWGKKGSVTNPQERYEIFDKILTAMSNQREEPGNDGTAV</sequence>
<name>A0A6P7SCR9_9MOLL</name>
<dbReference type="GO" id="GO:0005085">
    <property type="term" value="F:guanyl-nucleotide exchange factor activity"/>
    <property type="evidence" value="ECO:0007669"/>
    <property type="project" value="UniProtKB-KW"/>
</dbReference>
<dbReference type="RefSeq" id="XP_029635965.1">
    <property type="nucleotide sequence ID" value="XM_029780105.2"/>
</dbReference>
<feature type="region of interest" description="Disordered" evidence="3">
    <location>
        <begin position="475"/>
        <end position="507"/>
    </location>
</feature>
<dbReference type="InterPro" id="IPR013761">
    <property type="entry name" value="SAM/pointed_sf"/>
</dbReference>
<dbReference type="PANTHER" id="PTHR14247">
    <property type="entry name" value="BREAST CANCER ANTI-ESTROGEN RESISTANCE PROTEIN 3 HOMOLOG-LIKE PROTEIN"/>
    <property type="match status" value="1"/>
</dbReference>
<dbReference type="AlphaFoldDB" id="A0A6P7SCR9"/>
<dbReference type="SMART" id="SM00252">
    <property type="entry name" value="SH2"/>
    <property type="match status" value="1"/>
</dbReference>
<dbReference type="SUPFAM" id="SSF48366">
    <property type="entry name" value="Ras GEF"/>
    <property type="match status" value="1"/>
</dbReference>
<feature type="domain" description="SAM" evidence="6">
    <location>
        <begin position="42"/>
        <end position="104"/>
    </location>
</feature>
<evidence type="ECO:0000313" key="8">
    <source>
        <dbReference type="RefSeq" id="XP_029635965.1"/>
    </source>
</evidence>
<evidence type="ECO:0000256" key="3">
    <source>
        <dbReference type="SAM" id="MobiDB-lite"/>
    </source>
</evidence>
<protein>
    <submittedName>
        <fullName evidence="8">Breast cancer anti-estrogen resistance protein 3 homolog isoform X2</fullName>
    </submittedName>
</protein>
<feature type="compositionally biased region" description="Basic residues" evidence="3">
    <location>
        <begin position="488"/>
        <end position="498"/>
    </location>
</feature>
<dbReference type="FunFam" id="3.30.505.10:FF:000013">
    <property type="entry name" value="SH2 domain-containing protein 3C isoform X1"/>
    <property type="match status" value="1"/>
</dbReference>
<evidence type="ECO:0000313" key="7">
    <source>
        <dbReference type="Proteomes" id="UP000515154"/>
    </source>
</evidence>
<dbReference type="Pfam" id="PF00617">
    <property type="entry name" value="RasGEF"/>
    <property type="match status" value="1"/>
</dbReference>
<dbReference type="Proteomes" id="UP000515154">
    <property type="component" value="Linkage group LG1"/>
</dbReference>
<dbReference type="Gene3D" id="1.10.150.50">
    <property type="entry name" value="Transcription Factor, Ets-1"/>
    <property type="match status" value="1"/>
</dbReference>
<dbReference type="GO" id="GO:0007264">
    <property type="term" value="P:small GTPase-mediated signal transduction"/>
    <property type="evidence" value="ECO:0007669"/>
    <property type="project" value="InterPro"/>
</dbReference>
<dbReference type="InterPro" id="IPR051853">
    <property type="entry name" value="SH2-Ras-GEF_adapter"/>
</dbReference>
<dbReference type="CDD" id="cd09487">
    <property type="entry name" value="SAM_superfamily"/>
    <property type="match status" value="1"/>
</dbReference>
<evidence type="ECO:0000259" key="5">
    <source>
        <dbReference type="PROSITE" id="PS50009"/>
    </source>
</evidence>
<dbReference type="InterPro" id="IPR036860">
    <property type="entry name" value="SH2_dom_sf"/>
</dbReference>
<reference evidence="8" key="1">
    <citation type="submission" date="2025-08" db="UniProtKB">
        <authorList>
            <consortium name="RefSeq"/>
        </authorList>
    </citation>
    <scope>IDENTIFICATION</scope>
</reference>
<dbReference type="Gene3D" id="1.10.840.10">
    <property type="entry name" value="Ras guanine-nucleotide exchange factors catalytic domain"/>
    <property type="match status" value="1"/>
</dbReference>
<evidence type="ECO:0000259" key="6">
    <source>
        <dbReference type="PROSITE" id="PS50105"/>
    </source>
</evidence>
<dbReference type="KEGG" id="osn:115211302"/>
<evidence type="ECO:0000256" key="2">
    <source>
        <dbReference type="PROSITE-ProRule" id="PRU00191"/>
    </source>
</evidence>
<dbReference type="SMART" id="SM00147">
    <property type="entry name" value="RasGEF"/>
    <property type="match status" value="1"/>
</dbReference>
<feature type="compositionally biased region" description="Low complexity" evidence="3">
    <location>
        <begin position="403"/>
        <end position="412"/>
    </location>
</feature>
<dbReference type="Gene3D" id="3.30.505.10">
    <property type="entry name" value="SH2 domain"/>
    <property type="match status" value="1"/>
</dbReference>
<accession>A0A6P7SCR9</accession>
<gene>
    <name evidence="8" type="primary">LOC115211302</name>
</gene>
<dbReference type="PANTHER" id="PTHR14247:SF8">
    <property type="entry name" value="RAS-GEF DOMAIN-CONTAINING PROTEIN"/>
    <property type="match status" value="1"/>
</dbReference>
<evidence type="ECO:0000259" key="4">
    <source>
        <dbReference type="PROSITE" id="PS50001"/>
    </source>
</evidence>
<dbReference type="Pfam" id="PF00017">
    <property type="entry name" value="SH2"/>
    <property type="match status" value="1"/>
</dbReference>
<dbReference type="PRINTS" id="PR00401">
    <property type="entry name" value="SH2DOMAIN"/>
</dbReference>
<feature type="domain" description="SH2" evidence="4">
    <location>
        <begin position="165"/>
        <end position="264"/>
    </location>
</feature>